<dbReference type="SUPFAM" id="SSF69572">
    <property type="entry name" value="Activating enzymes of the ubiquitin-like proteins"/>
    <property type="match status" value="1"/>
</dbReference>
<dbReference type="EMBL" id="CP121208">
    <property type="protein sequence ID" value="WFM84110.1"/>
    <property type="molecule type" value="Genomic_DNA"/>
</dbReference>
<gene>
    <name evidence="2" type="ORF">P7079_03815</name>
</gene>
<protein>
    <submittedName>
        <fullName evidence="2">HesA/MoeB/ThiF family protein</fullName>
    </submittedName>
</protein>
<dbReference type="Pfam" id="PF00899">
    <property type="entry name" value="ThiF"/>
    <property type="match status" value="1"/>
</dbReference>
<dbReference type="Gene3D" id="3.40.50.720">
    <property type="entry name" value="NAD(P)-binding Rossmann-like Domain"/>
    <property type="match status" value="1"/>
</dbReference>
<name>A0ABY8G1E1_9ACTO</name>
<dbReference type="InterPro" id="IPR045886">
    <property type="entry name" value="ThiF/MoeB/HesA"/>
</dbReference>
<accession>A0ABY8G1E1</accession>
<evidence type="ECO:0000313" key="3">
    <source>
        <dbReference type="Proteomes" id="UP001215216"/>
    </source>
</evidence>
<organism evidence="2 3">
    <name type="scientific">Arcanobacterium canis</name>
    <dbReference type="NCBI Taxonomy" id="999183"/>
    <lineage>
        <taxon>Bacteria</taxon>
        <taxon>Bacillati</taxon>
        <taxon>Actinomycetota</taxon>
        <taxon>Actinomycetes</taxon>
        <taxon>Actinomycetales</taxon>
        <taxon>Actinomycetaceae</taxon>
        <taxon>Arcanobacterium</taxon>
    </lineage>
</organism>
<dbReference type="CDD" id="cd00757">
    <property type="entry name" value="ThiF_MoeB_HesA_family"/>
    <property type="match status" value="1"/>
</dbReference>
<dbReference type="PANTHER" id="PTHR10953:SF102">
    <property type="entry name" value="ADENYLYLTRANSFERASE AND SULFURTRANSFERASE MOCS3"/>
    <property type="match status" value="1"/>
</dbReference>
<reference evidence="2 3" key="1">
    <citation type="submission" date="2023-03" db="EMBL/GenBank/DDBJ databases">
        <title>Complete genome of Arcanobacterium canis strain DSM 25104 isolated in 2010 from a canine otitis externa in Germany.</title>
        <authorList>
            <person name="Borowiak M."/>
            <person name="Kreitlow A."/>
            <person name="Malorny B."/>
            <person name="Laemmler C."/>
            <person name="Prenger-Berninghoff E."/>
            <person name="Ploetz M."/>
            <person name="Abdulmawjood A."/>
        </authorList>
    </citation>
    <scope>NUCLEOTIDE SEQUENCE [LARGE SCALE GENOMIC DNA]</scope>
    <source>
        <strain evidence="2 3">DSM 25104</strain>
    </source>
</reference>
<proteinExistence type="predicted"/>
<dbReference type="RefSeq" id="WP_278013505.1">
    <property type="nucleotide sequence ID" value="NZ_CP121208.1"/>
</dbReference>
<dbReference type="PANTHER" id="PTHR10953">
    <property type="entry name" value="UBIQUITIN-ACTIVATING ENZYME E1"/>
    <property type="match status" value="1"/>
</dbReference>
<evidence type="ECO:0000313" key="2">
    <source>
        <dbReference type="EMBL" id="WFM84110.1"/>
    </source>
</evidence>
<dbReference type="InterPro" id="IPR000594">
    <property type="entry name" value="ThiF_NAD_FAD-bd"/>
</dbReference>
<dbReference type="InterPro" id="IPR035985">
    <property type="entry name" value="Ubiquitin-activating_enz"/>
</dbReference>
<sequence>MTQNDRYDRHLNLAGFNSDAQEKIENARVAVIGTGGLGSPVLLYLAAAGIGTLGLIDNDLVDTSNLQRQVIHDTPRAGMEKTFSAAQSIRALNPSVEVLAMQKQLTPQNARETLDSYDIVVDCSDNFPTRYLVDEVCESLSIPHVWGAVTAYYGQVSVFAHDGNSRLHDLYPYTEDFSQLPSPAEKGTFGPMCGMVGSLMAGETVKMITGIGQPLIGRIALIDTESGTLRTVSINK</sequence>
<evidence type="ECO:0000259" key="1">
    <source>
        <dbReference type="Pfam" id="PF00899"/>
    </source>
</evidence>
<dbReference type="Proteomes" id="UP001215216">
    <property type="component" value="Chromosome"/>
</dbReference>
<feature type="domain" description="THIF-type NAD/FAD binding fold" evidence="1">
    <location>
        <begin position="7"/>
        <end position="234"/>
    </location>
</feature>
<keyword evidence="3" id="KW-1185">Reference proteome</keyword>